<keyword evidence="2" id="KW-1185">Reference proteome</keyword>
<proteinExistence type="predicted"/>
<name>A0ACD5W3R9_AVESA</name>
<evidence type="ECO:0000313" key="1">
    <source>
        <dbReference type="EnsemblPlants" id="AVESA.00010b.r2.3DG0551710.3.CDS"/>
    </source>
</evidence>
<reference evidence="1" key="2">
    <citation type="submission" date="2025-09" db="UniProtKB">
        <authorList>
            <consortium name="EnsemblPlants"/>
        </authorList>
    </citation>
    <scope>IDENTIFICATION</scope>
</reference>
<organism evidence="1 2">
    <name type="scientific">Avena sativa</name>
    <name type="common">Oat</name>
    <dbReference type="NCBI Taxonomy" id="4498"/>
    <lineage>
        <taxon>Eukaryota</taxon>
        <taxon>Viridiplantae</taxon>
        <taxon>Streptophyta</taxon>
        <taxon>Embryophyta</taxon>
        <taxon>Tracheophyta</taxon>
        <taxon>Spermatophyta</taxon>
        <taxon>Magnoliopsida</taxon>
        <taxon>Liliopsida</taxon>
        <taxon>Poales</taxon>
        <taxon>Poaceae</taxon>
        <taxon>BOP clade</taxon>
        <taxon>Pooideae</taxon>
        <taxon>Poodae</taxon>
        <taxon>Poeae</taxon>
        <taxon>Poeae Chloroplast Group 1 (Aveneae type)</taxon>
        <taxon>Aveninae</taxon>
        <taxon>Avena</taxon>
    </lineage>
</organism>
<accession>A0ACD5W3R9</accession>
<protein>
    <submittedName>
        <fullName evidence="1">Uncharacterized protein</fullName>
    </submittedName>
</protein>
<sequence length="435" mass="47645">MHDRDRPIRLVVVRIIPMTAARALSPPLPPTDRGSSLILAAAHNTAAMADCMQEWPEPVVRVQAVAESGLAAIPGCYVKPPRDRPAAQHLATAGVGGDEDVLQEPLDTSIPVIDLGELVAAAAAADEGRMGLITEAVAAACREWGFFQVVNHGVAPELMRAAREAWRGFFRLPITAKQQYANLPRTYEGYGSRVGVRKGGPLDWGDYYFLHLAPEAAKSPDKYWPTNPAICREVSEEYGREVIRLCELLMKVMSASLGLEESRFQEAFGGSECGVCLRANYYPRCPQPDLTLGLSAHSDPGVLTVLLADEHVRGLQVRRADGEWVTVQPARHDAFIVNVGDQIQILSNSVYKSVEHRVIVNAREERISLALFYNPRGDVPIAPAPEVVTQERPSLYPPMTFDEYRAYIRKNGPRGKAQLDGVEQGQAAGTPPENK</sequence>
<reference evidence="1" key="1">
    <citation type="submission" date="2021-05" db="EMBL/GenBank/DDBJ databases">
        <authorList>
            <person name="Scholz U."/>
            <person name="Mascher M."/>
            <person name="Fiebig A."/>
        </authorList>
    </citation>
    <scope>NUCLEOTIDE SEQUENCE [LARGE SCALE GENOMIC DNA]</scope>
</reference>
<evidence type="ECO:0000313" key="2">
    <source>
        <dbReference type="Proteomes" id="UP001732700"/>
    </source>
</evidence>
<dbReference type="EnsemblPlants" id="AVESA.00010b.r2.3DG0551710.3">
    <property type="protein sequence ID" value="AVESA.00010b.r2.3DG0551710.3.CDS"/>
    <property type="gene ID" value="AVESA.00010b.r2.3DG0551710"/>
</dbReference>
<dbReference type="Proteomes" id="UP001732700">
    <property type="component" value="Chromosome 3D"/>
</dbReference>